<proteinExistence type="predicted"/>
<protein>
    <recommendedName>
        <fullName evidence="1">Reverse transcriptase Ty1/copia-type domain-containing protein</fullName>
    </recommendedName>
</protein>
<feature type="domain" description="Reverse transcriptase Ty1/copia-type" evidence="1">
    <location>
        <begin position="5"/>
        <end position="83"/>
    </location>
</feature>
<dbReference type="Proteomes" id="UP000075243">
    <property type="component" value="Chromosome 3"/>
</dbReference>
<evidence type="ECO:0000313" key="3">
    <source>
        <dbReference type="Proteomes" id="UP000075243"/>
    </source>
</evidence>
<organism evidence="2 3">
    <name type="scientific">Cajanus cajan</name>
    <name type="common">Pigeon pea</name>
    <name type="synonym">Cajanus indicus</name>
    <dbReference type="NCBI Taxonomy" id="3821"/>
    <lineage>
        <taxon>Eukaryota</taxon>
        <taxon>Viridiplantae</taxon>
        <taxon>Streptophyta</taxon>
        <taxon>Embryophyta</taxon>
        <taxon>Tracheophyta</taxon>
        <taxon>Spermatophyta</taxon>
        <taxon>Magnoliopsida</taxon>
        <taxon>eudicotyledons</taxon>
        <taxon>Gunneridae</taxon>
        <taxon>Pentapetalae</taxon>
        <taxon>rosids</taxon>
        <taxon>fabids</taxon>
        <taxon>Fabales</taxon>
        <taxon>Fabaceae</taxon>
        <taxon>Papilionoideae</taxon>
        <taxon>50 kb inversion clade</taxon>
        <taxon>NPAAA clade</taxon>
        <taxon>indigoferoid/millettioid clade</taxon>
        <taxon>Phaseoleae</taxon>
        <taxon>Cajanus</taxon>
    </lineage>
</organism>
<dbReference type="EMBL" id="CM003605">
    <property type="protein sequence ID" value="KYP71079.1"/>
    <property type="molecule type" value="Genomic_DNA"/>
</dbReference>
<dbReference type="Pfam" id="PF07727">
    <property type="entry name" value="RVT_2"/>
    <property type="match status" value="1"/>
</dbReference>
<dbReference type="InterPro" id="IPR043502">
    <property type="entry name" value="DNA/RNA_pol_sf"/>
</dbReference>
<reference evidence="2 3" key="1">
    <citation type="journal article" date="2012" name="Nat. Biotechnol.">
        <title>Draft genome sequence of pigeonpea (Cajanus cajan), an orphan legume crop of resource-poor farmers.</title>
        <authorList>
            <person name="Varshney R.K."/>
            <person name="Chen W."/>
            <person name="Li Y."/>
            <person name="Bharti A.K."/>
            <person name="Saxena R.K."/>
            <person name="Schlueter J.A."/>
            <person name="Donoghue M.T."/>
            <person name="Azam S."/>
            <person name="Fan G."/>
            <person name="Whaley A.M."/>
            <person name="Farmer A.D."/>
            <person name="Sheridan J."/>
            <person name="Iwata A."/>
            <person name="Tuteja R."/>
            <person name="Penmetsa R.V."/>
            <person name="Wu W."/>
            <person name="Upadhyaya H.D."/>
            <person name="Yang S.P."/>
            <person name="Shah T."/>
            <person name="Saxena K.B."/>
            <person name="Michael T."/>
            <person name="McCombie W.R."/>
            <person name="Yang B."/>
            <person name="Zhang G."/>
            <person name="Yang H."/>
            <person name="Wang J."/>
            <person name="Spillane C."/>
            <person name="Cook D.R."/>
            <person name="May G.D."/>
            <person name="Xu X."/>
            <person name="Jackson S.A."/>
        </authorList>
    </citation>
    <scope>NUCLEOTIDE SEQUENCE [LARGE SCALE GENOMIC DNA]</scope>
    <source>
        <strain evidence="3">cv. Asha</strain>
    </source>
</reference>
<accession>A0A151TVH4</accession>
<dbReference type="PANTHER" id="PTHR11439">
    <property type="entry name" value="GAG-POL-RELATED RETROTRANSPOSON"/>
    <property type="match status" value="1"/>
</dbReference>
<dbReference type="CDD" id="cd09272">
    <property type="entry name" value="RNase_HI_RT_Ty1"/>
    <property type="match status" value="1"/>
</dbReference>
<evidence type="ECO:0000259" key="1">
    <source>
        <dbReference type="Pfam" id="PF07727"/>
    </source>
</evidence>
<sequence>MITVLLVYVDDIVLSGNSLFEIQSVKNHLHAKFHIKDLGPLKYFLGLEVARSKTGLILNQRKYCLELLSESGMLDCKPSSTPADPCVKLHANQGTLISDPSPFRRLIGRLLYLTNTRPDIGFAVQQLSQFVSCPREPHMQQAMRILKYLKNAPGSGLFYPSNTPLKIQAFSDYDWATCATTRRSVTGYCVFLGKSLVTWKSKKQSTVSRSSSEAEYRALASLTCELQWLPNLFNDLQISVPVPYSTFCDSQSAI</sequence>
<dbReference type="SUPFAM" id="SSF56672">
    <property type="entry name" value="DNA/RNA polymerases"/>
    <property type="match status" value="1"/>
</dbReference>
<dbReference type="AlphaFoldDB" id="A0A151TVH4"/>
<dbReference type="InterPro" id="IPR013103">
    <property type="entry name" value="RVT_2"/>
</dbReference>
<keyword evidence="3" id="KW-1185">Reference proteome</keyword>
<evidence type="ECO:0000313" key="2">
    <source>
        <dbReference type="EMBL" id="KYP71079.1"/>
    </source>
</evidence>
<name>A0A151TVH4_CAJCA</name>
<gene>
    <name evidence="2" type="ORF">KK1_010322</name>
</gene>
<dbReference type="Gramene" id="C.cajan_10038.t">
    <property type="protein sequence ID" value="C.cajan_10038.t.cds1"/>
    <property type="gene ID" value="C.cajan_10038"/>
</dbReference>
<dbReference type="PANTHER" id="PTHR11439:SF498">
    <property type="entry name" value="DNAK FAMILY PROTEIN"/>
    <property type="match status" value="1"/>
</dbReference>